<evidence type="ECO:0000256" key="2">
    <source>
        <dbReference type="RuleBase" id="RU361205"/>
    </source>
</evidence>
<dbReference type="PROSITE" id="PS00792">
    <property type="entry name" value="DHPS_1"/>
    <property type="match status" value="1"/>
</dbReference>
<dbReference type="GO" id="GO:0046872">
    <property type="term" value="F:metal ion binding"/>
    <property type="evidence" value="ECO:0007669"/>
    <property type="project" value="UniProtKB-KW"/>
</dbReference>
<dbReference type="GO" id="GO:0046654">
    <property type="term" value="P:tetrahydrofolate biosynthetic process"/>
    <property type="evidence" value="ECO:0007669"/>
    <property type="project" value="UniProtKB-UniPathway"/>
</dbReference>
<feature type="domain" description="Pterin-binding" evidence="3">
    <location>
        <begin position="22"/>
        <end position="273"/>
    </location>
</feature>
<dbReference type="UniPathway" id="UPA00077">
    <property type="reaction ID" value="UER00156"/>
</dbReference>
<gene>
    <name evidence="4" type="ORF">SAMN05216219_3105</name>
</gene>
<dbReference type="PANTHER" id="PTHR20941:SF8">
    <property type="entry name" value="INACTIVE DIHYDROPTEROATE SYNTHASE 2"/>
    <property type="match status" value="1"/>
</dbReference>
<dbReference type="NCBIfam" id="TIGR01496">
    <property type="entry name" value="DHPS"/>
    <property type="match status" value="1"/>
</dbReference>
<proteinExistence type="inferred from homology"/>
<dbReference type="GO" id="GO:0004156">
    <property type="term" value="F:dihydropteroate synthase activity"/>
    <property type="evidence" value="ECO:0007669"/>
    <property type="project" value="UniProtKB-EC"/>
</dbReference>
<dbReference type="InterPro" id="IPR000489">
    <property type="entry name" value="Pterin-binding_dom"/>
</dbReference>
<dbReference type="InterPro" id="IPR011005">
    <property type="entry name" value="Dihydropteroate_synth-like_sf"/>
</dbReference>
<evidence type="ECO:0000313" key="4">
    <source>
        <dbReference type="EMBL" id="SFO03011.1"/>
    </source>
</evidence>
<comment type="function">
    <text evidence="2">Catalyzes the condensation of para-aminobenzoate (pABA) with 6-hydroxymethyl-7,8-dihydropterin diphosphate (DHPt-PP) to form 7,8-dihydropteroate (H2Pte), the immediate precursor of folate derivatives.</text>
</comment>
<reference evidence="5" key="1">
    <citation type="submission" date="2016-10" db="EMBL/GenBank/DDBJ databases">
        <authorList>
            <person name="Varghese N."/>
            <person name="Submissions S."/>
        </authorList>
    </citation>
    <scope>NUCLEOTIDE SEQUENCE [LARGE SCALE GENOMIC DNA]</scope>
    <source>
        <strain evidence="5">CGMCC 1.11101</strain>
    </source>
</reference>
<protein>
    <recommendedName>
        <fullName evidence="2">Dihydropteroate synthase</fullName>
        <shortName evidence="2">DHPS</shortName>
        <ecNumber evidence="2">2.5.1.15</ecNumber>
    </recommendedName>
    <alternativeName>
        <fullName evidence="2">Dihydropteroate pyrophosphorylase</fullName>
    </alternativeName>
</protein>
<name>A0A1I5DW72_9MICO</name>
<evidence type="ECO:0000259" key="3">
    <source>
        <dbReference type="PROSITE" id="PS50972"/>
    </source>
</evidence>
<dbReference type="STRING" id="995034.SAMN05216219_3105"/>
<dbReference type="CDD" id="cd00739">
    <property type="entry name" value="DHPS"/>
    <property type="match status" value="1"/>
</dbReference>
<comment type="pathway">
    <text evidence="2">Cofactor biosynthesis; tetrahydrofolate biosynthesis; 7,8-dihydrofolate from 2-amino-4-hydroxy-6-hydroxymethyl-7,8-dihydropteridine diphosphate and 4-aminobenzoate: step 1/2.</text>
</comment>
<dbReference type="OrthoDB" id="9811744at2"/>
<dbReference type="EMBL" id="FOVM01000011">
    <property type="protein sequence ID" value="SFO03011.1"/>
    <property type="molecule type" value="Genomic_DNA"/>
</dbReference>
<dbReference type="InterPro" id="IPR045031">
    <property type="entry name" value="DHP_synth-like"/>
</dbReference>
<dbReference type="InterPro" id="IPR006390">
    <property type="entry name" value="DHP_synth_dom"/>
</dbReference>
<dbReference type="PROSITE" id="PS50972">
    <property type="entry name" value="PTERIN_BINDING"/>
    <property type="match status" value="1"/>
</dbReference>
<dbReference type="Gene3D" id="3.20.20.20">
    <property type="entry name" value="Dihydropteroate synthase-like"/>
    <property type="match status" value="1"/>
</dbReference>
<dbReference type="PANTHER" id="PTHR20941">
    <property type="entry name" value="FOLATE SYNTHESIS PROTEINS"/>
    <property type="match status" value="1"/>
</dbReference>
<keyword evidence="5" id="KW-1185">Reference proteome</keyword>
<dbReference type="SUPFAM" id="SSF51717">
    <property type="entry name" value="Dihydropteroate synthetase-like"/>
    <property type="match status" value="1"/>
</dbReference>
<keyword evidence="2" id="KW-0808">Transferase</keyword>
<accession>A0A1I5DW72</accession>
<dbReference type="AlphaFoldDB" id="A0A1I5DW72"/>
<dbReference type="EC" id="2.5.1.15" evidence="2"/>
<dbReference type="GO" id="GO:0005829">
    <property type="term" value="C:cytosol"/>
    <property type="evidence" value="ECO:0007669"/>
    <property type="project" value="TreeGrafter"/>
</dbReference>
<comment type="similarity">
    <text evidence="1 2">Belongs to the DHPS family.</text>
</comment>
<dbReference type="Pfam" id="PF00809">
    <property type="entry name" value="Pterin_bind"/>
    <property type="match status" value="1"/>
</dbReference>
<keyword evidence="2" id="KW-0479">Metal-binding</keyword>
<dbReference type="GO" id="GO:0046656">
    <property type="term" value="P:folic acid biosynthetic process"/>
    <property type="evidence" value="ECO:0007669"/>
    <property type="project" value="UniProtKB-KW"/>
</dbReference>
<evidence type="ECO:0000256" key="1">
    <source>
        <dbReference type="ARBA" id="ARBA00009503"/>
    </source>
</evidence>
<evidence type="ECO:0000313" key="5">
    <source>
        <dbReference type="Proteomes" id="UP000198867"/>
    </source>
</evidence>
<dbReference type="Proteomes" id="UP000198867">
    <property type="component" value="Unassembled WGS sequence"/>
</dbReference>
<keyword evidence="2" id="KW-0460">Magnesium</keyword>
<organism evidence="4 5">
    <name type="scientific">Mycetocola miduiensis</name>
    <dbReference type="NCBI Taxonomy" id="995034"/>
    <lineage>
        <taxon>Bacteria</taxon>
        <taxon>Bacillati</taxon>
        <taxon>Actinomycetota</taxon>
        <taxon>Actinomycetes</taxon>
        <taxon>Micrococcales</taxon>
        <taxon>Microbacteriaceae</taxon>
        <taxon>Mycetocola</taxon>
    </lineage>
</organism>
<comment type="cofactor">
    <cofactor evidence="2">
        <name>Mg(2+)</name>
        <dbReference type="ChEBI" id="CHEBI:18420"/>
    </cofactor>
</comment>
<sequence length="296" mass="31269">MPEFISPVRTIGQRTFDFSRQVVVMGIVNRTPDSFYDRGSTFGLDAAVAAALAAVADGAEMVDVGGAPFAPGPEISVQAEIDRVVPVIAAVRAESDVVISVDTFQPDVARASIDAGADLINDTTGLRDPSMVAVLADTTAGVVITHSLAEPRTPFARPQYADVVAEVRTFLAGRVDAALAAGISADRILIDPGHDLNKNTLHSLELTRRFAEIADLGYPVLAAVSNKDFVGETLDRERGERVSGSLAAAVVAVLNGARILRMHNVGPAVDAARMTEAILGFRQPAYLRHNTGENND</sequence>
<keyword evidence="2" id="KW-0289">Folate biosynthesis</keyword>